<evidence type="ECO:0000259" key="1">
    <source>
        <dbReference type="PROSITE" id="PS51671"/>
    </source>
</evidence>
<dbReference type="Proteomes" id="UP000011016">
    <property type="component" value="Unassembled WGS sequence"/>
</dbReference>
<comment type="caution">
    <text evidence="2">The sequence shown here is derived from an EMBL/GenBank/DDBJ whole genome shotgun (WGS) entry which is preliminary data.</text>
</comment>
<dbReference type="eggNOG" id="COG0317">
    <property type="taxonomic scope" value="Bacteria"/>
</dbReference>
<dbReference type="EMBL" id="AHAE01000039">
    <property type="protein sequence ID" value="EJZ82206.1"/>
    <property type="molecule type" value="Genomic_DNA"/>
</dbReference>
<name>I7L8T6_9CORY</name>
<accession>I7L8T6</accession>
<dbReference type="OrthoDB" id="5243606at2"/>
<organism evidence="2 5">
    <name type="scientific">Corynebacterium otitidis ATCC 51513</name>
    <dbReference type="NCBI Taxonomy" id="883169"/>
    <lineage>
        <taxon>Bacteria</taxon>
        <taxon>Bacillati</taxon>
        <taxon>Actinomycetota</taxon>
        <taxon>Actinomycetes</taxon>
        <taxon>Mycobacteriales</taxon>
        <taxon>Corynebacteriaceae</taxon>
        <taxon>Corynebacterium</taxon>
    </lineage>
</organism>
<protein>
    <recommendedName>
        <fullName evidence="1">ACT domain-containing protein</fullName>
    </recommendedName>
</protein>
<evidence type="ECO:0000313" key="5">
    <source>
        <dbReference type="Proteomes" id="UP000011016"/>
    </source>
</evidence>
<dbReference type="EMBL" id="CAJZ01000096">
    <property type="protein sequence ID" value="CCI83382.1"/>
    <property type="molecule type" value="Genomic_DNA"/>
</dbReference>
<dbReference type="RefSeq" id="WP_004600769.1">
    <property type="nucleotide sequence ID" value="NZ_HF541866.1"/>
</dbReference>
<dbReference type="STRING" id="29321.AAV33_01290"/>
<evidence type="ECO:0000313" key="4">
    <source>
        <dbReference type="Proteomes" id="UP000006078"/>
    </source>
</evidence>
<evidence type="ECO:0000313" key="2">
    <source>
        <dbReference type="EMBL" id="CCI83382.1"/>
    </source>
</evidence>
<dbReference type="InterPro" id="IPR045865">
    <property type="entry name" value="ACT-like_dom_sf"/>
</dbReference>
<dbReference type="Gene3D" id="3.30.70.260">
    <property type="match status" value="1"/>
</dbReference>
<dbReference type="Proteomes" id="UP000006078">
    <property type="component" value="Unassembled WGS sequence"/>
</dbReference>
<dbReference type="InterPro" id="IPR002912">
    <property type="entry name" value="ACT_dom"/>
</dbReference>
<sequence>MSYLVRLTLPDEPGALGEVAQALGLVGANIASLDVVEQHSDGVVDDLVVELPEGALPDVVLTAVHAVDGAHIDSLRPFYGTIDHRDQVEMLAALAAQADSTPRTLERLLDVVPGILTATWGIVLDVGDDARRVAASESAPQDNGERPEDVGLRRARVIDPEEDWVPESWALLETELAGAPLPGTGLVVVLGRTGGPGFLPREVSHLGNVATVVGGLLRRCP</sequence>
<keyword evidence="4" id="KW-1185">Reference proteome</keyword>
<evidence type="ECO:0000313" key="3">
    <source>
        <dbReference type="EMBL" id="EJZ82206.1"/>
    </source>
</evidence>
<dbReference type="HOGENOM" id="CLU_086331_1_0_11"/>
<reference evidence="3 4" key="2">
    <citation type="submission" date="2012-08" db="EMBL/GenBank/DDBJ databases">
        <title>The Genome Sequence of Turicella otitidis ATCC 51513.</title>
        <authorList>
            <consortium name="The Broad Institute Genome Sequencing Platform"/>
            <person name="Earl A."/>
            <person name="Ward D."/>
            <person name="Feldgarden M."/>
            <person name="Gevers D."/>
            <person name="Huys G."/>
            <person name="Walker B."/>
            <person name="Young S.K."/>
            <person name="Zeng Q."/>
            <person name="Gargeya S."/>
            <person name="Fitzgerald M."/>
            <person name="Haas B."/>
            <person name="Abouelleil A."/>
            <person name="Alvarado L."/>
            <person name="Arachchi H.M."/>
            <person name="Berlin A.M."/>
            <person name="Chapman S.B."/>
            <person name="Goldberg J."/>
            <person name="Griggs A."/>
            <person name="Gujja S."/>
            <person name="Hansen M."/>
            <person name="Howarth C."/>
            <person name="Imamovic A."/>
            <person name="Larimer J."/>
            <person name="McCowen C."/>
            <person name="Montmayeur A."/>
            <person name="Murphy C."/>
            <person name="Neiman D."/>
            <person name="Pearson M."/>
            <person name="Priest M."/>
            <person name="Roberts A."/>
            <person name="Saif S."/>
            <person name="Shea T."/>
            <person name="Sisk P."/>
            <person name="Sykes S."/>
            <person name="Wortman J."/>
            <person name="Nusbaum C."/>
            <person name="Birren B."/>
        </authorList>
    </citation>
    <scope>NUCLEOTIDE SEQUENCE [LARGE SCALE GENOMIC DNA]</scope>
    <source>
        <strain evidence="3 4">ATCC 51513</strain>
    </source>
</reference>
<gene>
    <name evidence="2" type="ORF">BN46_0646</name>
    <name evidence="3" type="ORF">HMPREF9719_00879</name>
</gene>
<dbReference type="AlphaFoldDB" id="I7L8T6"/>
<proteinExistence type="predicted"/>
<feature type="domain" description="ACT" evidence="1">
    <location>
        <begin position="4"/>
        <end position="80"/>
    </location>
</feature>
<dbReference type="SUPFAM" id="SSF55021">
    <property type="entry name" value="ACT-like"/>
    <property type="match status" value="1"/>
</dbReference>
<dbReference type="PROSITE" id="PS51671">
    <property type="entry name" value="ACT"/>
    <property type="match status" value="1"/>
</dbReference>
<reference evidence="2 5" key="1">
    <citation type="journal article" date="2012" name="J. Bacteriol.">
        <title>Draft Genome Sequence of Turicella otitidis ATCC 51513, Isolated from Middle Ear Fluid from a Child with Otitis Media.</title>
        <authorList>
            <person name="Brinkrolf K."/>
            <person name="Schneider J."/>
            <person name="Knecht M."/>
            <person name="Ruckert C."/>
            <person name="Tauch A."/>
        </authorList>
    </citation>
    <scope>NUCLEOTIDE SEQUENCE [LARGE SCALE GENOMIC DNA]</scope>
    <source>
        <strain evidence="2 5">ATCC 51513</strain>
    </source>
</reference>
<dbReference type="Pfam" id="PF01842">
    <property type="entry name" value="ACT"/>
    <property type="match status" value="1"/>
</dbReference>